<sequence>MDLNKIVQELAEKGVKVRFVKDDMKFDGSNEGNSLQTLHFNTLGFLHN</sequence>
<dbReference type="RefSeq" id="WP_289351011.1">
    <property type="nucleotide sequence ID" value="NZ_JAUCFI010000003.1"/>
</dbReference>
<evidence type="ECO:0000313" key="2">
    <source>
        <dbReference type="Proteomes" id="UP001238973"/>
    </source>
</evidence>
<protein>
    <submittedName>
        <fullName evidence="1">Uncharacterized protein</fullName>
    </submittedName>
</protein>
<organism evidence="1 2">
    <name type="scientific">Peribacillus frigoritolerans</name>
    <dbReference type="NCBI Taxonomy" id="450367"/>
    <lineage>
        <taxon>Bacteria</taxon>
        <taxon>Bacillati</taxon>
        <taxon>Bacillota</taxon>
        <taxon>Bacilli</taxon>
        <taxon>Bacillales</taxon>
        <taxon>Bacillaceae</taxon>
        <taxon>Peribacillus</taxon>
    </lineage>
</organism>
<evidence type="ECO:0000313" key="1">
    <source>
        <dbReference type="EMBL" id="MDM5286416.1"/>
    </source>
</evidence>
<comment type="caution">
    <text evidence="1">The sequence shown here is derived from an EMBL/GenBank/DDBJ whole genome shotgun (WGS) entry which is preliminary data.</text>
</comment>
<dbReference type="Proteomes" id="UP001238973">
    <property type="component" value="Unassembled WGS sequence"/>
</dbReference>
<reference evidence="1" key="1">
    <citation type="submission" date="2023-06" db="EMBL/GenBank/DDBJ databases">
        <title>Comparative genomics of Bacillaceae isolates and their secondary metabolite potential.</title>
        <authorList>
            <person name="Song L."/>
            <person name="Nielsen L.J."/>
            <person name="Mohite O."/>
            <person name="Xu X."/>
            <person name="Weber T."/>
            <person name="Kovacs A.T."/>
        </authorList>
    </citation>
    <scope>NUCLEOTIDE SEQUENCE</scope>
    <source>
        <strain evidence="1">G1S1</strain>
    </source>
</reference>
<gene>
    <name evidence="1" type="ORF">QUF85_24315</name>
</gene>
<proteinExistence type="predicted"/>
<name>A0AAJ1QSD4_9BACI</name>
<dbReference type="AlphaFoldDB" id="A0AAJ1QSD4"/>
<accession>A0AAJ1QSD4</accession>
<dbReference type="EMBL" id="JAUCFI010000003">
    <property type="protein sequence ID" value="MDM5286416.1"/>
    <property type="molecule type" value="Genomic_DNA"/>
</dbReference>